<evidence type="ECO:0000313" key="2">
    <source>
        <dbReference type="EMBL" id="RDW25364.1"/>
    </source>
</evidence>
<organism evidence="2 3">
    <name type="scientific">Yarrowia lipolytica</name>
    <name type="common">Candida lipolytica</name>
    <dbReference type="NCBI Taxonomy" id="4952"/>
    <lineage>
        <taxon>Eukaryota</taxon>
        <taxon>Fungi</taxon>
        <taxon>Dikarya</taxon>
        <taxon>Ascomycota</taxon>
        <taxon>Saccharomycotina</taxon>
        <taxon>Dipodascomycetes</taxon>
        <taxon>Dipodascales</taxon>
        <taxon>Dipodascales incertae sedis</taxon>
        <taxon>Yarrowia</taxon>
    </lineage>
</organism>
<dbReference type="EMBL" id="KZ859005">
    <property type="protein sequence ID" value="RDW25364.1"/>
    <property type="molecule type" value="Genomic_DNA"/>
</dbReference>
<keyword evidence="1" id="KW-1133">Transmembrane helix</keyword>
<dbReference type="Proteomes" id="UP000256601">
    <property type="component" value="Unassembled WGS sequence"/>
</dbReference>
<dbReference type="AlphaFoldDB" id="A0A371C4X8"/>
<feature type="transmembrane region" description="Helical" evidence="1">
    <location>
        <begin position="55"/>
        <end position="73"/>
    </location>
</feature>
<reference evidence="2 3" key="1">
    <citation type="submission" date="2018-07" db="EMBL/GenBank/DDBJ databases">
        <title>Draft Genome Assemblies for Five Robust Yarrowia lipolytica Strains Exhibiting High Lipid Production and Pentose Sugar Utilization and Sugar Alcohol Secretion from Undetoxified Lignocellulosic Biomass Hydrolysates.</title>
        <authorList>
            <consortium name="DOE Joint Genome Institute"/>
            <person name="Walker C."/>
            <person name="Ryu S."/>
            <person name="Na H."/>
            <person name="Zane M."/>
            <person name="LaButti K."/>
            <person name="Lipzen A."/>
            <person name="Haridas S."/>
            <person name="Barry K."/>
            <person name="Grigoriev I.V."/>
            <person name="Quarterman J."/>
            <person name="Slininger P."/>
            <person name="Dien B."/>
            <person name="Trinh C.T."/>
        </authorList>
    </citation>
    <scope>NUCLEOTIDE SEQUENCE [LARGE SCALE GENOMIC DNA]</scope>
    <source>
        <strain evidence="2 3">YB392</strain>
    </source>
</reference>
<proteinExistence type="predicted"/>
<gene>
    <name evidence="2" type="ORF">B0I71DRAFT_175304</name>
</gene>
<evidence type="ECO:0000256" key="1">
    <source>
        <dbReference type="SAM" id="Phobius"/>
    </source>
</evidence>
<sequence length="125" mass="14273">MAKAQENKLELAGILLFFILSAALFTRDIRSFQRDILPSYMETDMANMLGMDISVFLFIERAILFVTPLIIALRRKADDDQPQQEFDVPVELLIAFVHLIIKSPECPQLSMDHPRAVLTICAFFV</sequence>
<keyword evidence="1" id="KW-0812">Transmembrane</keyword>
<evidence type="ECO:0000313" key="3">
    <source>
        <dbReference type="Proteomes" id="UP000256601"/>
    </source>
</evidence>
<accession>A0A371C4X8</accession>
<protein>
    <submittedName>
        <fullName evidence="2">Uncharacterized protein</fullName>
    </submittedName>
</protein>
<name>A0A371C4X8_YARLL</name>
<keyword evidence="1" id="KW-0472">Membrane</keyword>